<dbReference type="KEGG" id="drt:Dret_1374"/>
<accession>C8X2L5</accession>
<dbReference type="HOGENOM" id="CLU_1419449_0_0_7"/>
<evidence type="ECO:0000313" key="2">
    <source>
        <dbReference type="Proteomes" id="UP000001052"/>
    </source>
</evidence>
<dbReference type="Proteomes" id="UP000001052">
    <property type="component" value="Chromosome"/>
</dbReference>
<dbReference type="AlphaFoldDB" id="C8X2L5"/>
<reference evidence="1 2" key="2">
    <citation type="journal article" date="2010" name="Stand. Genomic Sci.">
        <title>Complete genome sequence of Desulfohalobium retbaense type strain (HR(100)).</title>
        <authorList>
            <person name="Spring S."/>
            <person name="Nolan M."/>
            <person name="Lapidus A."/>
            <person name="Glavina Del Rio T."/>
            <person name="Copeland A."/>
            <person name="Tice H."/>
            <person name="Cheng J.F."/>
            <person name="Lucas S."/>
            <person name="Land M."/>
            <person name="Chen F."/>
            <person name="Bruce D."/>
            <person name="Goodwin L."/>
            <person name="Pitluck S."/>
            <person name="Ivanova N."/>
            <person name="Mavromatis K."/>
            <person name="Mikhailova N."/>
            <person name="Pati A."/>
            <person name="Chen A."/>
            <person name="Palaniappan K."/>
            <person name="Hauser L."/>
            <person name="Chang Y.J."/>
            <person name="Jeffries C.D."/>
            <person name="Munk C."/>
            <person name="Kiss H."/>
            <person name="Chain P."/>
            <person name="Han C."/>
            <person name="Brettin T."/>
            <person name="Detter J.C."/>
            <person name="Schuler E."/>
            <person name="Goker M."/>
            <person name="Rohde M."/>
            <person name="Bristow J."/>
            <person name="Eisen J.A."/>
            <person name="Markowitz V."/>
            <person name="Hugenholtz P."/>
            <person name="Kyrpides N.C."/>
            <person name="Klenk H.P."/>
        </authorList>
    </citation>
    <scope>NUCLEOTIDE SEQUENCE [LARGE SCALE GENOMIC DNA]</scope>
    <source>
        <strain evidence="1 2">DSM 5692</strain>
    </source>
</reference>
<protein>
    <submittedName>
        <fullName evidence="1">Uncharacterized protein</fullName>
    </submittedName>
</protein>
<dbReference type="EMBL" id="CP001734">
    <property type="protein sequence ID" value="ACV68662.1"/>
    <property type="molecule type" value="Genomic_DNA"/>
</dbReference>
<organism evidence="1 2">
    <name type="scientific">Desulfohalobium retbaense (strain ATCC 49708 / DSM 5692 / JCM 16813 / HR100)</name>
    <dbReference type="NCBI Taxonomy" id="485915"/>
    <lineage>
        <taxon>Bacteria</taxon>
        <taxon>Pseudomonadati</taxon>
        <taxon>Thermodesulfobacteriota</taxon>
        <taxon>Desulfovibrionia</taxon>
        <taxon>Desulfovibrionales</taxon>
        <taxon>Desulfohalobiaceae</taxon>
        <taxon>Desulfohalobium</taxon>
    </lineage>
</organism>
<sequence length="191" mass="21557">MFFTKLNRAKTDTRERSSPFWRCLELAQTMFAVQAGGAVRVCRLSFFPTMIRWGTRNGVERVATSGFFTKLDIGGRAECLRNPAGIQMALWGKVPVLLEAVRAKRVLSPGVEKKRSFDLTVRAGLGYRRIKSSRGSVRPYVSINPRRVALEPNRPNHNGDQSRPHESAFFQADGFPAQRERSLRGVCARPY</sequence>
<reference evidence="2" key="1">
    <citation type="submission" date="2009-09" db="EMBL/GenBank/DDBJ databases">
        <title>The complete chromosome of Desulfohalobium retbaense DSM 5692.</title>
        <authorList>
            <consortium name="US DOE Joint Genome Institute (JGI-PGF)"/>
            <person name="Lucas S."/>
            <person name="Copeland A."/>
            <person name="Lapidus A."/>
            <person name="Glavina del Rio T."/>
            <person name="Dalin E."/>
            <person name="Tice H."/>
            <person name="Bruce D."/>
            <person name="Goodwin L."/>
            <person name="Pitluck S."/>
            <person name="Kyrpides N."/>
            <person name="Mavromatis K."/>
            <person name="Ivanova N."/>
            <person name="Mikhailova N."/>
            <person name="Munk A.C."/>
            <person name="Brettin T."/>
            <person name="Detter J.C."/>
            <person name="Han C."/>
            <person name="Tapia R."/>
            <person name="Larimer F."/>
            <person name="Land M."/>
            <person name="Hauser L."/>
            <person name="Markowitz V."/>
            <person name="Cheng J.-F."/>
            <person name="Hugenholtz P."/>
            <person name="Woyke T."/>
            <person name="Wu D."/>
            <person name="Spring S."/>
            <person name="Klenk H.-P."/>
            <person name="Eisen J.A."/>
        </authorList>
    </citation>
    <scope>NUCLEOTIDE SEQUENCE [LARGE SCALE GENOMIC DNA]</scope>
    <source>
        <strain evidence="2">DSM 5692</strain>
    </source>
</reference>
<keyword evidence="2" id="KW-1185">Reference proteome</keyword>
<proteinExistence type="predicted"/>
<gene>
    <name evidence="1" type="ordered locus">Dret_1374</name>
</gene>
<evidence type="ECO:0000313" key="1">
    <source>
        <dbReference type="EMBL" id="ACV68662.1"/>
    </source>
</evidence>
<name>C8X2L5_DESRD</name>